<dbReference type="InterPro" id="IPR055414">
    <property type="entry name" value="LRR_R13L4/SHOC2-like"/>
</dbReference>
<gene>
    <name evidence="7" type="ORF">V8G54_015262</name>
</gene>
<dbReference type="FunFam" id="3.80.10.10:FF:000405">
    <property type="entry name" value="Plant intracellular Ras-group-related LRR protein 4"/>
    <property type="match status" value="1"/>
</dbReference>
<keyword evidence="2" id="KW-0677">Repeat</keyword>
<dbReference type="Pfam" id="PF23598">
    <property type="entry name" value="LRR_14"/>
    <property type="match status" value="2"/>
</dbReference>
<dbReference type="Gene3D" id="3.80.10.10">
    <property type="entry name" value="Ribonuclease Inhibitor"/>
    <property type="match status" value="1"/>
</dbReference>
<dbReference type="PANTHER" id="PTHR48051:SF54">
    <property type="entry name" value="LEUCINE-RICH REPEAT-CONTAINING PROTEIN"/>
    <property type="match status" value="1"/>
</dbReference>
<dbReference type="InterPro" id="IPR001611">
    <property type="entry name" value="Leu-rich_rpt"/>
</dbReference>
<evidence type="ECO:0000256" key="3">
    <source>
        <dbReference type="ARBA" id="ARBA00023786"/>
    </source>
</evidence>
<dbReference type="Proteomes" id="UP001374535">
    <property type="component" value="Chromosome 5"/>
</dbReference>
<evidence type="ECO:0000313" key="7">
    <source>
        <dbReference type="EMBL" id="WVZ10732.1"/>
    </source>
</evidence>
<evidence type="ECO:0000256" key="1">
    <source>
        <dbReference type="ARBA" id="ARBA00022614"/>
    </source>
</evidence>
<feature type="compositionally biased region" description="Acidic residues" evidence="5">
    <location>
        <begin position="166"/>
        <end position="180"/>
    </location>
</feature>
<evidence type="ECO:0000256" key="4">
    <source>
        <dbReference type="ARBA" id="ARBA00037519"/>
    </source>
</evidence>
<keyword evidence="1" id="KW-0433">Leucine-rich repeat</keyword>
<organism evidence="7 8">
    <name type="scientific">Vigna mungo</name>
    <name type="common">Black gram</name>
    <name type="synonym">Phaseolus mungo</name>
    <dbReference type="NCBI Taxonomy" id="3915"/>
    <lineage>
        <taxon>Eukaryota</taxon>
        <taxon>Viridiplantae</taxon>
        <taxon>Streptophyta</taxon>
        <taxon>Embryophyta</taxon>
        <taxon>Tracheophyta</taxon>
        <taxon>Spermatophyta</taxon>
        <taxon>Magnoliopsida</taxon>
        <taxon>eudicotyledons</taxon>
        <taxon>Gunneridae</taxon>
        <taxon>Pentapetalae</taxon>
        <taxon>rosids</taxon>
        <taxon>fabids</taxon>
        <taxon>Fabales</taxon>
        <taxon>Fabaceae</taxon>
        <taxon>Papilionoideae</taxon>
        <taxon>50 kb inversion clade</taxon>
        <taxon>NPAAA clade</taxon>
        <taxon>indigoferoid/millettioid clade</taxon>
        <taxon>Phaseoleae</taxon>
        <taxon>Vigna</taxon>
    </lineage>
</organism>
<evidence type="ECO:0000259" key="6">
    <source>
        <dbReference type="Pfam" id="PF23598"/>
    </source>
</evidence>
<dbReference type="SMART" id="SM00369">
    <property type="entry name" value="LRR_TYP"/>
    <property type="match status" value="10"/>
</dbReference>
<comment type="function">
    <text evidence="4">Leucine-rich repeat protein that likely mediates protein interactions, possibly in the context of signal transduction.</text>
</comment>
<feature type="compositionally biased region" description="Basic and acidic residues" evidence="5">
    <location>
        <begin position="154"/>
        <end position="165"/>
    </location>
</feature>
<dbReference type="AlphaFoldDB" id="A0AAQ3NLM7"/>
<comment type="similarity">
    <text evidence="3">Belongs to the SHOC2 family.</text>
</comment>
<proteinExistence type="inferred from homology"/>
<dbReference type="Pfam" id="PF00560">
    <property type="entry name" value="LRR_1"/>
    <property type="match status" value="1"/>
</dbReference>
<dbReference type="PROSITE" id="PS51450">
    <property type="entry name" value="LRR"/>
    <property type="match status" value="4"/>
</dbReference>
<evidence type="ECO:0000313" key="8">
    <source>
        <dbReference type="Proteomes" id="UP001374535"/>
    </source>
</evidence>
<dbReference type="InterPro" id="IPR025875">
    <property type="entry name" value="Leu-rich_rpt_4"/>
</dbReference>
<dbReference type="EMBL" id="CP144696">
    <property type="protein sequence ID" value="WVZ10732.1"/>
    <property type="molecule type" value="Genomic_DNA"/>
</dbReference>
<dbReference type="InterPro" id="IPR003591">
    <property type="entry name" value="Leu-rich_rpt_typical-subtyp"/>
</dbReference>
<keyword evidence="8" id="KW-1185">Reference proteome</keyword>
<dbReference type="PRINTS" id="PR00019">
    <property type="entry name" value="LEURICHRPT"/>
</dbReference>
<dbReference type="Pfam" id="PF12799">
    <property type="entry name" value="LRR_4"/>
    <property type="match status" value="1"/>
</dbReference>
<dbReference type="SUPFAM" id="SSF52058">
    <property type="entry name" value="L domain-like"/>
    <property type="match status" value="1"/>
</dbReference>
<dbReference type="GO" id="GO:0005737">
    <property type="term" value="C:cytoplasm"/>
    <property type="evidence" value="ECO:0007669"/>
    <property type="project" value="TreeGrafter"/>
</dbReference>
<name>A0AAQ3NLM7_VIGMU</name>
<feature type="domain" description="Disease resistance R13L4/SHOC-2-like LRR" evidence="6">
    <location>
        <begin position="581"/>
        <end position="659"/>
    </location>
</feature>
<feature type="region of interest" description="Disordered" evidence="5">
    <location>
        <begin position="315"/>
        <end position="337"/>
    </location>
</feature>
<dbReference type="InterPro" id="IPR032675">
    <property type="entry name" value="LRR_dom_sf"/>
</dbReference>
<feature type="domain" description="Disease resistance R13L4/SHOC-2-like LRR" evidence="6">
    <location>
        <begin position="450"/>
        <end position="519"/>
    </location>
</feature>
<evidence type="ECO:0000256" key="5">
    <source>
        <dbReference type="SAM" id="MobiDB-lite"/>
    </source>
</evidence>
<dbReference type="SMART" id="SM00364">
    <property type="entry name" value="LRR_BAC"/>
    <property type="match status" value="9"/>
</dbReference>
<protein>
    <recommendedName>
        <fullName evidence="6">Disease resistance R13L4/SHOC-2-like LRR domain-containing protein</fullName>
    </recommendedName>
</protein>
<sequence>MAPPSGEVPPPLTSTAGCSNSRIPAAFGAGTRNTNVIEEMAWEEKEKENEVKNWRRKGKREEWMRMMRMMHYGGWGQVMAEHVRVNERSMEIMGGLSYHIMSSIDREIERQACRRKGLWHWQCQLDTPFDVGINKIIESEAGLTKALIKPRAGENKVNGDRGEREVEQEEVEEEEEEVEEEVKKEEEEEEERRRVFEFLGWIGKMESWTSVDGVVEEIMRIHRSLPPRPSIEEVEVARGLIVNVEKEDQARLEAIARQSKGVDVPEELFMVLQEMQRNVVYYQSKEQKREALKLLDLDNVHSLFDELIQRASKCVSSPSAPASRKTSYSNGPVSSVSTNLSMNSVSASVSVGGFDKPPPVPAATAATSKMFHPDKERPELVTRDDSYVKKAKSSFYSNGYGVEPTIPSKASILNPSLKPTAPAGQDGDKLSLIKLASLIEVSAKKGTRDLNLQNKLADQVDWLPDSIGKLSSLVTLDLSENRIMALPATIGGLSSLTRLDLHSNKISELPDSVGNLLSLVYLDLRGNQLTLLPASFTRLIRLEELDLSSNQISALPDTLGSLVRLKVLNVETNDVEELPHSVGNCSSLRELRLDYNRLKALPEAVGKIQSLEILSVRYNNIKQLPTTMSSLTNLKELNVSFNELESVPESLCFATSLVKMNIGNNFADMRYLPRSIGNLEMLEELDISNNQIRVLPDSFRMLTRLRILRAEENPLEVPPRDIAEKGAQAVVQYMAELVEKREKKDIKSQPLKQKKSWAQMCFFSKSNKRKRDGVDYVKT</sequence>
<reference evidence="7 8" key="1">
    <citation type="journal article" date="2023" name="Life. Sci Alliance">
        <title>Evolutionary insights into 3D genome organization and epigenetic landscape of Vigna mungo.</title>
        <authorList>
            <person name="Junaid A."/>
            <person name="Singh B."/>
            <person name="Bhatia S."/>
        </authorList>
    </citation>
    <scope>NUCLEOTIDE SEQUENCE [LARGE SCALE GENOMIC DNA]</scope>
    <source>
        <strain evidence="7">Urdbean</strain>
    </source>
</reference>
<evidence type="ECO:0000256" key="2">
    <source>
        <dbReference type="ARBA" id="ARBA00022737"/>
    </source>
</evidence>
<accession>A0AAQ3NLM7</accession>
<dbReference type="PANTHER" id="PTHR48051">
    <property type="match status" value="1"/>
</dbReference>
<feature type="region of interest" description="Disordered" evidence="5">
    <location>
        <begin position="154"/>
        <end position="186"/>
    </location>
</feature>
<dbReference type="InterPro" id="IPR050216">
    <property type="entry name" value="LRR_domain-containing"/>
</dbReference>